<reference evidence="4" key="1">
    <citation type="submission" date="2020-06" db="EMBL/GenBank/DDBJ databases">
        <title>Legume-microbial interactions unlock mineral nutrients during tropical forest succession.</title>
        <authorList>
            <person name="Epihov D.Z."/>
        </authorList>
    </citation>
    <scope>NUCLEOTIDE SEQUENCE [LARGE SCALE GENOMIC DNA]</scope>
    <source>
        <strain evidence="4">Pan2503</strain>
    </source>
</reference>
<dbReference type="PROSITE" id="PS51459">
    <property type="entry name" value="FIDO"/>
    <property type="match status" value="1"/>
</dbReference>
<evidence type="ECO:0000256" key="2">
    <source>
        <dbReference type="PIRSR" id="PIRSR640198-2"/>
    </source>
</evidence>
<comment type="caution">
    <text evidence="4">The sequence shown here is derived from an EMBL/GenBank/DDBJ whole genome shotgun (WGS) entry which is preliminary data.</text>
</comment>
<organism evidence="4 5">
    <name type="scientific">Candidatus Acidiferrum panamense</name>
    <dbReference type="NCBI Taxonomy" id="2741543"/>
    <lineage>
        <taxon>Bacteria</taxon>
        <taxon>Pseudomonadati</taxon>
        <taxon>Acidobacteriota</taxon>
        <taxon>Terriglobia</taxon>
        <taxon>Candidatus Acidiferrales</taxon>
        <taxon>Candidatus Acidiferrum</taxon>
    </lineage>
</organism>
<keyword evidence="2" id="KW-0547">Nucleotide-binding</keyword>
<dbReference type="GO" id="GO:0005524">
    <property type="term" value="F:ATP binding"/>
    <property type="evidence" value="ECO:0007669"/>
    <property type="project" value="UniProtKB-KW"/>
</dbReference>
<dbReference type="InterPro" id="IPR036388">
    <property type="entry name" value="WH-like_DNA-bd_sf"/>
</dbReference>
<dbReference type="Pfam" id="PF02661">
    <property type="entry name" value="Fic"/>
    <property type="match status" value="1"/>
</dbReference>
<keyword evidence="5" id="KW-1185">Reference proteome</keyword>
<dbReference type="InterPro" id="IPR040198">
    <property type="entry name" value="Fido_containing"/>
</dbReference>
<dbReference type="EMBL" id="JACDQQ010002934">
    <property type="protein sequence ID" value="MBA0089323.1"/>
    <property type="molecule type" value="Genomic_DNA"/>
</dbReference>
<dbReference type="Pfam" id="PF13776">
    <property type="entry name" value="DUF4172"/>
    <property type="match status" value="1"/>
</dbReference>
<dbReference type="AlphaFoldDB" id="A0A7V8T0M2"/>
<dbReference type="PANTHER" id="PTHR13504:SF33">
    <property type="entry name" value="FIC FAMILY PROTEIN"/>
    <property type="match status" value="1"/>
</dbReference>
<evidence type="ECO:0000313" key="5">
    <source>
        <dbReference type="Proteomes" id="UP000567293"/>
    </source>
</evidence>
<dbReference type="SUPFAM" id="SSF140931">
    <property type="entry name" value="Fic-like"/>
    <property type="match status" value="1"/>
</dbReference>
<dbReference type="PANTHER" id="PTHR13504">
    <property type="entry name" value="FIDO DOMAIN-CONTAINING PROTEIN DDB_G0283145"/>
    <property type="match status" value="1"/>
</dbReference>
<name>A0A7V8T0M2_9BACT</name>
<evidence type="ECO:0000313" key="4">
    <source>
        <dbReference type="EMBL" id="MBA0089323.1"/>
    </source>
</evidence>
<feature type="binding site" evidence="2">
    <location>
        <position position="255"/>
    </location>
    <ligand>
        <name>ATP</name>
        <dbReference type="ChEBI" id="CHEBI:30616"/>
    </ligand>
</feature>
<accession>A0A7V8T0M2</accession>
<dbReference type="Gene3D" id="1.10.10.10">
    <property type="entry name" value="Winged helix-like DNA-binding domain superfamily/Winged helix DNA-binding domain"/>
    <property type="match status" value="1"/>
</dbReference>
<dbReference type="Gene3D" id="1.10.3290.10">
    <property type="entry name" value="Fido-like domain"/>
    <property type="match status" value="1"/>
</dbReference>
<dbReference type="InterPro" id="IPR025230">
    <property type="entry name" value="DUF4172"/>
</dbReference>
<evidence type="ECO:0000256" key="1">
    <source>
        <dbReference type="PIRSR" id="PIRSR640198-1"/>
    </source>
</evidence>
<gene>
    <name evidence="4" type="ORF">HRJ53_30400</name>
</gene>
<keyword evidence="2" id="KW-0067">ATP-binding</keyword>
<protein>
    <submittedName>
        <fullName evidence="4">Fic family protein</fullName>
    </submittedName>
</protein>
<dbReference type="InterPro" id="IPR003812">
    <property type="entry name" value="Fido"/>
</dbReference>
<feature type="binding site" evidence="2">
    <location>
        <begin position="210"/>
        <end position="217"/>
    </location>
    <ligand>
        <name>ATP</name>
        <dbReference type="ChEBI" id="CHEBI:30616"/>
    </ligand>
</feature>
<sequence length="385" mass="42965">MPWNWQKPDWPAFRWEHERLDNAEKQFLVNGGVFVGTIRHLTKQEHDQLTVEAMSTEAMTTSEIEGEILDRASVQSALRKQLGLATDERPVRPAERGIAEMMVDLYRSLADPLSEEMLFRWHRMVMSGSRNLRDVGLYRTGAEPMQVVSGPIGEARVHFEAPPSARVPSEMKRFIGWFNRTAPGREEPLSALTRAGIAHLHFESIHPLEDGNGRIGRAIAEKALAQSLGQPTLTALAATILARRKNYYDALEAANKGNESTHWLMWFAGVAIEAQRRTIALVEFLIDKAKLLDRLKGHLNVRQEKALLSMFREGPEGFKGGLAAGKYSTITGASPATTTRDLADLVGKGALVREGERRYARYHLSVPLRPVPHVTLTEHGEIAEG</sequence>
<evidence type="ECO:0000259" key="3">
    <source>
        <dbReference type="PROSITE" id="PS51459"/>
    </source>
</evidence>
<dbReference type="InterPro" id="IPR036597">
    <property type="entry name" value="Fido-like_dom_sf"/>
</dbReference>
<feature type="active site" evidence="1">
    <location>
        <position position="206"/>
    </location>
</feature>
<feature type="binding site" evidence="2">
    <location>
        <begin position="247"/>
        <end position="248"/>
    </location>
    <ligand>
        <name>ATP</name>
        <dbReference type="ChEBI" id="CHEBI:30616"/>
    </ligand>
</feature>
<proteinExistence type="predicted"/>
<feature type="domain" description="Fido" evidence="3">
    <location>
        <begin position="113"/>
        <end position="269"/>
    </location>
</feature>
<dbReference type="Proteomes" id="UP000567293">
    <property type="component" value="Unassembled WGS sequence"/>
</dbReference>